<dbReference type="EMBL" id="FUPS01000014">
    <property type="protein sequence ID" value="SJT00282.1"/>
    <property type="molecule type" value="Genomic_DNA"/>
</dbReference>
<reference evidence="1 2" key="1">
    <citation type="submission" date="2017-02" db="EMBL/GenBank/DDBJ databases">
        <authorList>
            <consortium name="Pathogen Informatics"/>
        </authorList>
    </citation>
    <scope>NUCLEOTIDE SEQUENCE [LARGE SCALE GENOMIC DNA]</scope>
    <source>
        <strain evidence="1 2">VRECD0157</strain>
    </source>
</reference>
<dbReference type="RefSeq" id="WP_021373136.1">
    <property type="nucleotide sequence ID" value="NZ_BIQW01000005.1"/>
</dbReference>
<dbReference type="AlphaFoldDB" id="A0A9X8RLK7"/>
<organism evidence="1 2">
    <name type="scientific">Clostridioides difficile</name>
    <name type="common">Peptoclostridium difficile</name>
    <dbReference type="NCBI Taxonomy" id="1496"/>
    <lineage>
        <taxon>Bacteria</taxon>
        <taxon>Bacillati</taxon>
        <taxon>Bacillota</taxon>
        <taxon>Clostridia</taxon>
        <taxon>Peptostreptococcales</taxon>
        <taxon>Peptostreptococcaceae</taxon>
        <taxon>Clostridioides</taxon>
    </lineage>
</organism>
<dbReference type="Proteomes" id="UP000189137">
    <property type="component" value="Unassembled WGS sequence"/>
</dbReference>
<evidence type="ECO:0000313" key="1">
    <source>
        <dbReference type="EMBL" id="SJT00282.1"/>
    </source>
</evidence>
<accession>A0A9X8RLK7</accession>
<sequence length="223" mass="26264">MAVILTMQDIKGNMSILSSNQIANIVGVDKNTISRYKNKLIKNNIFMPSNLSKTVTYATFKDIDVLSIKSELIPHKENCKNRVNQDKELDNFRYQVRLVADKNINFKRKENIIVDNSLYEDYLNACRIIANTPFLKDKENYNRVVNMVKHNKHELNVTQKDKYIAFNEFAREIGLVKLYQVHKTEYRTNVMKNKELLDIIVKAFRYRNNNSNINNKLVKYNSY</sequence>
<proteinExistence type="predicted"/>
<gene>
    <name evidence="1" type="ORF">SAMEA3375112_03398</name>
</gene>
<evidence type="ECO:0000313" key="2">
    <source>
        <dbReference type="Proteomes" id="UP000189137"/>
    </source>
</evidence>
<comment type="caution">
    <text evidence="1">The sequence shown here is derived from an EMBL/GenBank/DDBJ whole genome shotgun (WGS) entry which is preliminary data.</text>
</comment>
<protein>
    <submittedName>
        <fullName evidence="1">Uncharacterized protein</fullName>
    </submittedName>
</protein>
<name>A0A9X8RLK7_CLODI</name>